<accession>A0A6J4P3E8</accession>
<feature type="compositionally biased region" description="Basic and acidic residues" evidence="1">
    <location>
        <begin position="191"/>
        <end position="204"/>
    </location>
</feature>
<feature type="compositionally biased region" description="Gly residues" evidence="1">
    <location>
        <begin position="28"/>
        <end position="39"/>
    </location>
</feature>
<dbReference type="AlphaFoldDB" id="A0A6J4P3E8"/>
<name>A0A6J4P3E8_9PSEU</name>
<feature type="compositionally biased region" description="Basic residues" evidence="1">
    <location>
        <begin position="205"/>
        <end position="220"/>
    </location>
</feature>
<dbReference type="EMBL" id="CADCUS010000249">
    <property type="protein sequence ID" value="CAA9405115.1"/>
    <property type="molecule type" value="Genomic_DNA"/>
</dbReference>
<feature type="region of interest" description="Disordered" evidence="1">
    <location>
        <begin position="1"/>
        <end position="248"/>
    </location>
</feature>
<feature type="non-terminal residue" evidence="2">
    <location>
        <position position="1"/>
    </location>
</feature>
<sequence length="248" mass="27371">DPGHIHDPHGVRRQALRRPARPARHRPGGGTGPGRGGARPVGVGQVHAVPHDQPARADRLGHDRGRRRRAPRRGQGAGRAARGRRHGVPELQPVRAQDDPRERHARPAQGAQGEQGRGREGRPGPPRARRHRQPEGQVPRAALRRAAAAGRHRPRPGDEAQGHAVRRAHLRARPGDGQRGPRRHDHAGQGGHDDARGHPRDGLRPPRRPPRGVHERRRDRRGLDAGRLLRQPQLGPRQGLPRQDPHPL</sequence>
<feature type="compositionally biased region" description="Basic and acidic residues" evidence="1">
    <location>
        <begin position="1"/>
        <end position="10"/>
    </location>
</feature>
<keyword evidence="2" id="KW-0547">Nucleotide-binding</keyword>
<evidence type="ECO:0000313" key="2">
    <source>
        <dbReference type="EMBL" id="CAA9405115.1"/>
    </source>
</evidence>
<keyword evidence="2" id="KW-0067">ATP-binding</keyword>
<feature type="compositionally biased region" description="Basic residues" evidence="1">
    <location>
        <begin position="11"/>
        <end position="27"/>
    </location>
</feature>
<evidence type="ECO:0000256" key="1">
    <source>
        <dbReference type="SAM" id="MobiDB-lite"/>
    </source>
</evidence>
<protein>
    <submittedName>
        <fullName evidence="2">ABC transporter, ATP-binding protein (Cluster 3, basic aa/glutamine/opines)</fullName>
    </submittedName>
</protein>
<proteinExistence type="predicted"/>
<feature type="compositionally biased region" description="Basic and acidic residues" evidence="1">
    <location>
        <begin position="49"/>
        <end position="63"/>
    </location>
</feature>
<reference evidence="2" key="1">
    <citation type="submission" date="2020-02" db="EMBL/GenBank/DDBJ databases">
        <authorList>
            <person name="Meier V. D."/>
        </authorList>
    </citation>
    <scope>NUCLEOTIDE SEQUENCE</scope>
    <source>
        <strain evidence="2">AVDCRST_MAG66</strain>
    </source>
</reference>
<dbReference type="GO" id="GO:0005524">
    <property type="term" value="F:ATP binding"/>
    <property type="evidence" value="ECO:0007669"/>
    <property type="project" value="UniProtKB-KW"/>
</dbReference>
<organism evidence="2">
    <name type="scientific">uncultured Pseudonocardia sp</name>
    <dbReference type="NCBI Taxonomy" id="211455"/>
    <lineage>
        <taxon>Bacteria</taxon>
        <taxon>Bacillati</taxon>
        <taxon>Actinomycetota</taxon>
        <taxon>Actinomycetes</taxon>
        <taxon>Pseudonocardiales</taxon>
        <taxon>Pseudonocardiaceae</taxon>
        <taxon>Pseudonocardia</taxon>
        <taxon>environmental samples</taxon>
    </lineage>
</organism>
<feature type="non-terminal residue" evidence="2">
    <location>
        <position position="248"/>
    </location>
</feature>
<feature type="compositionally biased region" description="Low complexity" evidence="1">
    <location>
        <begin position="139"/>
        <end position="149"/>
    </location>
</feature>
<gene>
    <name evidence="2" type="ORF">AVDCRST_MAG66-1761</name>
</gene>